<dbReference type="AlphaFoldDB" id="A0A2N9F5I3"/>
<dbReference type="InterPro" id="IPR053353">
    <property type="entry name" value="Plant_LTP_GPI-anchored"/>
</dbReference>
<evidence type="ECO:0000259" key="3">
    <source>
        <dbReference type="Pfam" id="PF14368"/>
    </source>
</evidence>
<dbReference type="Pfam" id="PF14368">
    <property type="entry name" value="LTP_2"/>
    <property type="match status" value="1"/>
</dbReference>
<evidence type="ECO:0000313" key="4">
    <source>
        <dbReference type="EMBL" id="SPC82119.1"/>
    </source>
</evidence>
<keyword evidence="2" id="KW-0732">Signal</keyword>
<name>A0A2N9F5I3_FAGSY</name>
<evidence type="ECO:0000256" key="1">
    <source>
        <dbReference type="SAM" id="MobiDB-lite"/>
    </source>
</evidence>
<feature type="domain" description="Bifunctional inhibitor/plant lipid transfer protein/seed storage helical" evidence="3">
    <location>
        <begin position="22"/>
        <end position="114"/>
    </location>
</feature>
<feature type="signal peptide" evidence="2">
    <location>
        <begin position="1"/>
        <end position="25"/>
    </location>
</feature>
<dbReference type="PANTHER" id="PTHR35747">
    <property type="entry name" value="BIFUNCTIONAL INHIBITOR/LIPID-TRANSFER PROTEIN/SEED STORAGE 2S ALBUMIN SUPERFAMILY PROTEIN"/>
    <property type="match status" value="1"/>
</dbReference>
<feature type="compositionally biased region" description="Polar residues" evidence="1">
    <location>
        <begin position="136"/>
        <end position="155"/>
    </location>
</feature>
<dbReference type="SUPFAM" id="SSF47699">
    <property type="entry name" value="Bifunctional inhibitor/lipid-transfer protein/seed storage 2S albumin"/>
    <property type="match status" value="1"/>
</dbReference>
<proteinExistence type="predicted"/>
<feature type="compositionally biased region" description="Polar residues" evidence="1">
    <location>
        <begin position="180"/>
        <end position="190"/>
    </location>
</feature>
<dbReference type="CDD" id="cd00010">
    <property type="entry name" value="AAI_LTSS"/>
    <property type="match status" value="1"/>
</dbReference>
<organism evidence="4">
    <name type="scientific">Fagus sylvatica</name>
    <name type="common">Beechnut</name>
    <dbReference type="NCBI Taxonomy" id="28930"/>
    <lineage>
        <taxon>Eukaryota</taxon>
        <taxon>Viridiplantae</taxon>
        <taxon>Streptophyta</taxon>
        <taxon>Embryophyta</taxon>
        <taxon>Tracheophyta</taxon>
        <taxon>Spermatophyta</taxon>
        <taxon>Magnoliopsida</taxon>
        <taxon>eudicotyledons</taxon>
        <taxon>Gunneridae</taxon>
        <taxon>Pentapetalae</taxon>
        <taxon>rosids</taxon>
        <taxon>fabids</taxon>
        <taxon>Fagales</taxon>
        <taxon>Fagaceae</taxon>
        <taxon>Fagus</taxon>
    </lineage>
</organism>
<sequence>MNTTITLRLIALNLVLTSTLLLIVAAPPPPPPPSSCVNEIILFSPCLPYVSSPPNNLSDTASESCCDAFSSALNSTNGVCLCYLVRQPSILGFPVNDTKVLSLSSLCPIKEDNSSMRNGSLESLCSGSPALPPLRSTTISGLTNPSASGPISNDVGSPPEPEKNSSTTSSSPPEFAKPSPTLQNSSLEPARVSSATKQLCSSYSWFPVPPSIAILLVPISIHLYS</sequence>
<reference evidence="4" key="1">
    <citation type="submission" date="2018-02" db="EMBL/GenBank/DDBJ databases">
        <authorList>
            <person name="Cohen D.B."/>
            <person name="Kent A.D."/>
        </authorList>
    </citation>
    <scope>NUCLEOTIDE SEQUENCE</scope>
</reference>
<dbReference type="EMBL" id="OIVN01000557">
    <property type="protein sequence ID" value="SPC82119.1"/>
    <property type="molecule type" value="Genomic_DNA"/>
</dbReference>
<dbReference type="InterPro" id="IPR016140">
    <property type="entry name" value="Bifunc_inhib/LTP/seed_store"/>
</dbReference>
<dbReference type="PANTHER" id="PTHR35747:SF2">
    <property type="entry name" value="NON-SPECIFIC LIPID TRANSFER PROTEIN GPI-ANCHORED 25"/>
    <property type="match status" value="1"/>
</dbReference>
<dbReference type="InterPro" id="IPR036312">
    <property type="entry name" value="Bifun_inhib/LTP/seed_sf"/>
</dbReference>
<gene>
    <name evidence="4" type="ORF">FSB_LOCUS10001</name>
</gene>
<protein>
    <recommendedName>
        <fullName evidence="3">Bifunctional inhibitor/plant lipid transfer protein/seed storage helical domain-containing protein</fullName>
    </recommendedName>
</protein>
<evidence type="ECO:0000256" key="2">
    <source>
        <dbReference type="SAM" id="SignalP"/>
    </source>
</evidence>
<accession>A0A2N9F5I3</accession>
<feature type="region of interest" description="Disordered" evidence="1">
    <location>
        <begin position="136"/>
        <end position="190"/>
    </location>
</feature>
<feature type="chain" id="PRO_5014802663" description="Bifunctional inhibitor/plant lipid transfer protein/seed storage helical domain-containing protein" evidence="2">
    <location>
        <begin position="26"/>
        <end position="225"/>
    </location>
</feature>
<dbReference type="Gene3D" id="1.10.110.10">
    <property type="entry name" value="Plant lipid-transfer and hydrophobic proteins"/>
    <property type="match status" value="1"/>
</dbReference>